<dbReference type="Proteomes" id="UP000253940">
    <property type="component" value="Chromosome"/>
</dbReference>
<gene>
    <name evidence="1" type="ORF">HYN46_12300</name>
</gene>
<evidence type="ECO:0000313" key="2">
    <source>
        <dbReference type="Proteomes" id="UP000253940"/>
    </source>
</evidence>
<evidence type="ECO:0000313" key="1">
    <source>
        <dbReference type="EMBL" id="AXI03547.1"/>
    </source>
</evidence>
<proteinExistence type="predicted"/>
<keyword evidence="2" id="KW-1185">Reference proteome</keyword>
<dbReference type="KEGG" id="mbah:HYN46_12300"/>
<dbReference type="RefSeq" id="WP_114899655.1">
    <property type="nucleotide sequence ID" value="NZ_CP031222.1"/>
</dbReference>
<dbReference type="AlphaFoldDB" id="A0A345P8D8"/>
<name>A0A345P8D8_9GAMM</name>
<dbReference type="EMBL" id="CP031222">
    <property type="protein sequence ID" value="AXI03547.1"/>
    <property type="molecule type" value="Genomic_DNA"/>
</dbReference>
<reference evidence="1 2" key="1">
    <citation type="submission" date="2018-07" db="EMBL/GenBank/DDBJ databases">
        <title>Genome sequencing of Moraxellaceae gen. HYN0046.</title>
        <authorList>
            <person name="Kim M."/>
            <person name="Yi H."/>
        </authorList>
    </citation>
    <scope>NUCLEOTIDE SEQUENCE [LARGE SCALE GENOMIC DNA]</scope>
    <source>
        <strain evidence="1 2">HYN0046</strain>
    </source>
</reference>
<protein>
    <recommendedName>
        <fullName evidence="3">DUF1795 domain-containing protein</fullName>
    </recommendedName>
</protein>
<accession>A0A345P8D8</accession>
<evidence type="ECO:0008006" key="3">
    <source>
        <dbReference type="Google" id="ProtNLM"/>
    </source>
</evidence>
<dbReference type="PROSITE" id="PS51257">
    <property type="entry name" value="PROKAR_LIPOPROTEIN"/>
    <property type="match status" value="1"/>
</dbReference>
<organism evidence="1 2">
    <name type="scientific">Aquirhabdus parva</name>
    <dbReference type="NCBI Taxonomy" id="2283318"/>
    <lineage>
        <taxon>Bacteria</taxon>
        <taxon>Pseudomonadati</taxon>
        <taxon>Pseudomonadota</taxon>
        <taxon>Gammaproteobacteria</taxon>
        <taxon>Moraxellales</taxon>
        <taxon>Moraxellaceae</taxon>
        <taxon>Aquirhabdus</taxon>
    </lineage>
</organism>
<sequence length="178" mass="19831">MKTWKVAAGLLVAASLLSGCKSYEDQAVTISQISSPKASSDDWRSVSATKHAERFESPLGTIEFSQTPSLLKSIEQPKTAAAFSILRKQVERDFKASKCSLMSATDPDQLTINNHDFLHTTYRTRDVQNQRQRVEIYAAPINNMLVTIIVRIGDDADIYSYSDLQSFLAERVRAISKA</sequence>